<dbReference type="AlphaFoldDB" id="A0A842HQX4"/>
<name>A0A842HQX4_9BURK</name>
<accession>A0A842HQX4</accession>
<protein>
    <submittedName>
        <fullName evidence="2">Glycosyltransferase family 4 protein</fullName>
    </submittedName>
</protein>
<comment type="caution">
    <text evidence="2">The sequence shown here is derived from an EMBL/GenBank/DDBJ whole genome shotgun (WGS) entry which is preliminary data.</text>
</comment>
<evidence type="ECO:0000259" key="1">
    <source>
        <dbReference type="Pfam" id="PF13579"/>
    </source>
</evidence>
<sequence length="385" mass="42570">MPKVLITSPTYPPFNSGLGNAAAQQAACLARAGHEVVVATGGGQRRSCDVEGVRVETFALTGASCWLQPIRGDVAAYADFLVRNDWDFVLLNAWQNWATDLALLNLGRIPGRKFVYSHCISTNVFYVQQPIRSLIRFLAWRPYWYNMTRVLRELDGVIFLADSGSDSRFDDLRRATKVGATCYVVPNALSPTAVKSLNKRPLTFLERDRLIAVGSYQWQKGFDFVLRAYSASNACNVIPLHFFGQEHSDFSEQLRRKARALGVHSGYIFFHAGVSGDALQAEYAQAKLVLSGSHTECQPLALLDASASATPFVARATGCIDEMAGGLAIKSWSEMAKQIDKFVENLEHWQSYSQIARTVAETVYHPDAVTQKLLAVLESRALATH</sequence>
<feature type="domain" description="Glycosyltransferase subfamily 4-like N-terminal" evidence="1">
    <location>
        <begin position="17"/>
        <end position="160"/>
    </location>
</feature>
<proteinExistence type="predicted"/>
<dbReference type="Pfam" id="PF13579">
    <property type="entry name" value="Glyco_trans_4_4"/>
    <property type="match status" value="1"/>
</dbReference>
<dbReference type="InterPro" id="IPR028098">
    <property type="entry name" value="Glyco_trans_4-like_N"/>
</dbReference>
<dbReference type="PANTHER" id="PTHR45947">
    <property type="entry name" value="SULFOQUINOVOSYL TRANSFERASE SQD2"/>
    <property type="match status" value="1"/>
</dbReference>
<dbReference type="InterPro" id="IPR050194">
    <property type="entry name" value="Glycosyltransferase_grp1"/>
</dbReference>
<dbReference type="PANTHER" id="PTHR45947:SF3">
    <property type="entry name" value="SULFOQUINOVOSYL TRANSFERASE SQD2"/>
    <property type="match status" value="1"/>
</dbReference>
<keyword evidence="3" id="KW-1185">Reference proteome</keyword>
<reference evidence="2 3" key="1">
    <citation type="submission" date="2020-08" db="EMBL/GenBank/DDBJ databases">
        <title>Paraeoetvoesia sp. YC-7-48 draft genome sequence.</title>
        <authorList>
            <person name="Yao L."/>
        </authorList>
    </citation>
    <scope>NUCLEOTIDE SEQUENCE [LARGE SCALE GENOMIC DNA]</scope>
    <source>
        <strain evidence="3">YC-7-48</strain>
    </source>
</reference>
<dbReference type="Gene3D" id="3.40.50.2000">
    <property type="entry name" value="Glycogen Phosphorylase B"/>
    <property type="match status" value="2"/>
</dbReference>
<organism evidence="2 3">
    <name type="scientific">Pusillimonas minor</name>
    <dbReference type="NCBI Taxonomy" id="2697024"/>
    <lineage>
        <taxon>Bacteria</taxon>
        <taxon>Pseudomonadati</taxon>
        <taxon>Pseudomonadota</taxon>
        <taxon>Betaproteobacteria</taxon>
        <taxon>Burkholderiales</taxon>
        <taxon>Alcaligenaceae</taxon>
        <taxon>Pusillimonas</taxon>
    </lineage>
</organism>
<dbReference type="Proteomes" id="UP000545386">
    <property type="component" value="Unassembled WGS sequence"/>
</dbReference>
<dbReference type="EMBL" id="JACJUU010000010">
    <property type="protein sequence ID" value="MBC2770606.1"/>
    <property type="molecule type" value="Genomic_DNA"/>
</dbReference>
<dbReference type="RefSeq" id="WP_185780285.1">
    <property type="nucleotide sequence ID" value="NZ_JACJUU010000010.1"/>
</dbReference>
<dbReference type="Pfam" id="PF13692">
    <property type="entry name" value="Glyco_trans_1_4"/>
    <property type="match status" value="1"/>
</dbReference>
<dbReference type="GO" id="GO:0016757">
    <property type="term" value="F:glycosyltransferase activity"/>
    <property type="evidence" value="ECO:0007669"/>
    <property type="project" value="UniProtKB-ARBA"/>
</dbReference>
<keyword evidence="2" id="KW-0808">Transferase</keyword>
<dbReference type="CDD" id="cd03801">
    <property type="entry name" value="GT4_PimA-like"/>
    <property type="match status" value="1"/>
</dbReference>
<evidence type="ECO:0000313" key="2">
    <source>
        <dbReference type="EMBL" id="MBC2770606.1"/>
    </source>
</evidence>
<evidence type="ECO:0000313" key="3">
    <source>
        <dbReference type="Proteomes" id="UP000545386"/>
    </source>
</evidence>
<gene>
    <name evidence="2" type="ORF">GTU67_11885</name>
</gene>
<dbReference type="SUPFAM" id="SSF53756">
    <property type="entry name" value="UDP-Glycosyltransferase/glycogen phosphorylase"/>
    <property type="match status" value="1"/>
</dbReference>